<evidence type="ECO:0000256" key="1">
    <source>
        <dbReference type="SAM" id="Phobius"/>
    </source>
</evidence>
<protein>
    <submittedName>
        <fullName evidence="2">Membrane protein</fullName>
    </submittedName>
</protein>
<keyword evidence="1" id="KW-0472">Membrane</keyword>
<dbReference type="OrthoDB" id="5290253at2"/>
<organism evidence="2 3">
    <name type="scientific">Halobacteriovorax marinus (strain ATCC BAA-682 / DSM 15412 / SJ)</name>
    <name type="common">Bacteriovorax marinus</name>
    <dbReference type="NCBI Taxonomy" id="862908"/>
    <lineage>
        <taxon>Bacteria</taxon>
        <taxon>Pseudomonadati</taxon>
        <taxon>Bdellovibrionota</taxon>
        <taxon>Bacteriovoracia</taxon>
        <taxon>Bacteriovoracales</taxon>
        <taxon>Halobacteriovoraceae</taxon>
        <taxon>Halobacteriovorax</taxon>
    </lineage>
</organism>
<keyword evidence="3" id="KW-1185">Reference proteome</keyword>
<dbReference type="AlphaFoldDB" id="E1X4H0"/>
<dbReference type="RefSeq" id="WP_014243187.1">
    <property type="nucleotide sequence ID" value="NC_016620.1"/>
</dbReference>
<dbReference type="Proteomes" id="UP000008963">
    <property type="component" value="Chromosome"/>
</dbReference>
<proteinExistence type="predicted"/>
<name>E1X4H0_HALMS</name>
<reference evidence="3" key="1">
    <citation type="journal article" date="2013" name="ISME J.">
        <title>A small predatory core genome in the divergent marine Bacteriovorax marinus SJ and the terrestrial Bdellovibrio bacteriovorus.</title>
        <authorList>
            <person name="Crossman L.C."/>
            <person name="Chen H."/>
            <person name="Cerdeno-Tarraga A.M."/>
            <person name="Brooks K."/>
            <person name="Quail M.A."/>
            <person name="Pineiro S.A."/>
            <person name="Hobley L."/>
            <person name="Sockett R.E."/>
            <person name="Bentley S.D."/>
            <person name="Parkhill J."/>
            <person name="Williams H.N."/>
            <person name="Stine O.C."/>
        </authorList>
    </citation>
    <scope>NUCLEOTIDE SEQUENCE [LARGE SCALE GENOMIC DNA]</scope>
    <source>
        <strain evidence="3">ATCC BAA-682 / DSM 15412 / SJ</strain>
    </source>
</reference>
<dbReference type="EMBL" id="FQ312005">
    <property type="protein sequence ID" value="CBW25400.1"/>
    <property type="molecule type" value="Genomic_DNA"/>
</dbReference>
<evidence type="ECO:0000313" key="2">
    <source>
        <dbReference type="EMBL" id="CBW25400.1"/>
    </source>
</evidence>
<dbReference type="KEGG" id="bmx:BMS_0487"/>
<dbReference type="HOGENOM" id="CLU_952386_0_0_7"/>
<accession>E1X4H0</accession>
<keyword evidence="1" id="KW-1133">Transmembrane helix</keyword>
<feature type="transmembrane region" description="Helical" evidence="1">
    <location>
        <begin position="131"/>
        <end position="150"/>
    </location>
</feature>
<dbReference type="PATRIC" id="fig|862908.3.peg.464"/>
<evidence type="ECO:0000313" key="3">
    <source>
        <dbReference type="Proteomes" id="UP000008963"/>
    </source>
</evidence>
<feature type="transmembrane region" description="Helical" evidence="1">
    <location>
        <begin position="105"/>
        <end position="125"/>
    </location>
</feature>
<keyword evidence="1" id="KW-0812">Transmembrane</keyword>
<gene>
    <name evidence="2" type="ordered locus">BMS_0487</name>
</gene>
<sequence>MKFWIKIEAFLNSLIEQIMAAFGRLISKLTPSKIKKSINDGGLKYEETKNKAKQALNQQGTKALSSALNAKDKTLKTANQIQSKSIEVIVKAKEVDYKRLDYKKLFLGALLIFSPVIIKVKSWLLNLSPKFILGSTFALTAVTLSSITIYTQSQKISDKASAGAREPASQVENATAVSKRKGYYKLDEKRFSINHVIMPVYIGTDTNLKTLSIDLTFISSNKYIKSYFSNNRHLIKDRLNTTIQPLIPEFPLETEGKMIIKEKIKSELNLLIKDLNIKGEIKEVHINSILAG</sequence>